<dbReference type="GO" id="GO:0009252">
    <property type="term" value="P:peptidoglycan biosynthetic process"/>
    <property type="evidence" value="ECO:0007669"/>
    <property type="project" value="UniProtKB-UniRule"/>
</dbReference>
<dbReference type="SUPFAM" id="SSF56194">
    <property type="entry name" value="Uridine diphospho-N-Acetylenolpyruvylglucosamine reductase, MurB, C-terminal domain"/>
    <property type="match status" value="1"/>
</dbReference>
<keyword evidence="5 16" id="KW-0963">Cytoplasm</keyword>
<evidence type="ECO:0000313" key="19">
    <source>
        <dbReference type="Proteomes" id="UP000230027"/>
    </source>
</evidence>
<comment type="pathway">
    <text evidence="4 16">Cell wall biogenesis; peptidoglycan biosynthesis.</text>
</comment>
<reference evidence="19" key="1">
    <citation type="submission" date="2017-09" db="EMBL/GenBank/DDBJ databases">
        <title>Depth-based differentiation of microbial function through sediment-hosted aquifers and enrichment of novel symbionts in the deep terrestrial subsurface.</title>
        <authorList>
            <person name="Probst A.J."/>
            <person name="Ladd B."/>
            <person name="Jarett J.K."/>
            <person name="Geller-Mcgrath D.E."/>
            <person name="Sieber C.M.K."/>
            <person name="Emerson J.B."/>
            <person name="Anantharaman K."/>
            <person name="Thomas B.C."/>
            <person name="Malmstrom R."/>
            <person name="Stieglmeier M."/>
            <person name="Klingl A."/>
            <person name="Woyke T."/>
            <person name="Ryan C.M."/>
            <person name="Banfield J.F."/>
        </authorList>
    </citation>
    <scope>NUCLEOTIDE SEQUENCE [LARGE SCALE GENOMIC DNA]</scope>
</reference>
<keyword evidence="6 16" id="KW-0132">Cell division</keyword>
<dbReference type="AlphaFoldDB" id="A0A2M7U270"/>
<keyword evidence="12 16" id="KW-0560">Oxidoreductase</keyword>
<dbReference type="GO" id="GO:0071555">
    <property type="term" value="P:cell wall organization"/>
    <property type="evidence" value="ECO:0007669"/>
    <property type="project" value="UniProtKB-KW"/>
</dbReference>
<proteinExistence type="inferred from homology"/>
<evidence type="ECO:0000313" key="18">
    <source>
        <dbReference type="EMBL" id="PIZ64310.1"/>
    </source>
</evidence>
<evidence type="ECO:0000259" key="17">
    <source>
        <dbReference type="PROSITE" id="PS51387"/>
    </source>
</evidence>
<dbReference type="Gene3D" id="3.30.465.10">
    <property type="match status" value="1"/>
</dbReference>
<dbReference type="NCBIfam" id="TIGR00179">
    <property type="entry name" value="murB"/>
    <property type="match status" value="1"/>
</dbReference>
<dbReference type="EMBL" id="PFOD01000085">
    <property type="protein sequence ID" value="PIZ64310.1"/>
    <property type="molecule type" value="Genomic_DNA"/>
</dbReference>
<dbReference type="SUPFAM" id="SSF56176">
    <property type="entry name" value="FAD-binding/transporter-associated domain-like"/>
    <property type="match status" value="1"/>
</dbReference>
<comment type="function">
    <text evidence="2 16">Cell wall formation.</text>
</comment>
<dbReference type="GO" id="GO:0008762">
    <property type="term" value="F:UDP-N-acetylmuramate dehydrogenase activity"/>
    <property type="evidence" value="ECO:0007669"/>
    <property type="project" value="UniProtKB-UniRule"/>
</dbReference>
<dbReference type="Proteomes" id="UP000230027">
    <property type="component" value="Unassembled WGS sequence"/>
</dbReference>
<protein>
    <recommendedName>
        <fullName evidence="16">UDP-N-acetylenolpyruvoylglucosamine reductase</fullName>
        <ecNumber evidence="16">1.3.1.98</ecNumber>
    </recommendedName>
    <alternativeName>
        <fullName evidence="16">UDP-N-acetylmuramate dehydrogenase</fullName>
    </alternativeName>
</protein>
<feature type="active site" evidence="16">
    <location>
        <position position="311"/>
    </location>
</feature>
<dbReference type="UniPathway" id="UPA00219"/>
<comment type="subcellular location">
    <subcellularLocation>
        <location evidence="3 16">Cytoplasm</location>
    </subcellularLocation>
</comment>
<dbReference type="PROSITE" id="PS51387">
    <property type="entry name" value="FAD_PCMH"/>
    <property type="match status" value="1"/>
</dbReference>
<evidence type="ECO:0000256" key="15">
    <source>
        <dbReference type="ARBA" id="ARBA00048914"/>
    </source>
</evidence>
<evidence type="ECO:0000256" key="3">
    <source>
        <dbReference type="ARBA" id="ARBA00004496"/>
    </source>
</evidence>
<evidence type="ECO:0000256" key="13">
    <source>
        <dbReference type="ARBA" id="ARBA00023306"/>
    </source>
</evidence>
<keyword evidence="13 16" id="KW-0131">Cell cycle</keyword>
<evidence type="ECO:0000256" key="2">
    <source>
        <dbReference type="ARBA" id="ARBA00003921"/>
    </source>
</evidence>
<gene>
    <name evidence="16 18" type="primary">murB</name>
    <name evidence="18" type="ORF">COY14_05025</name>
</gene>
<comment type="catalytic activity">
    <reaction evidence="15 16">
        <text>UDP-N-acetyl-alpha-D-muramate + NADP(+) = UDP-N-acetyl-3-O-(1-carboxyvinyl)-alpha-D-glucosamine + NADPH + H(+)</text>
        <dbReference type="Rhea" id="RHEA:12248"/>
        <dbReference type="ChEBI" id="CHEBI:15378"/>
        <dbReference type="ChEBI" id="CHEBI:57783"/>
        <dbReference type="ChEBI" id="CHEBI:58349"/>
        <dbReference type="ChEBI" id="CHEBI:68483"/>
        <dbReference type="ChEBI" id="CHEBI:70757"/>
        <dbReference type="EC" id="1.3.1.98"/>
    </reaction>
</comment>
<comment type="caution">
    <text evidence="18">The sequence shown here is derived from an EMBL/GenBank/DDBJ whole genome shotgun (WGS) entry which is preliminary data.</text>
</comment>
<evidence type="ECO:0000256" key="4">
    <source>
        <dbReference type="ARBA" id="ARBA00004752"/>
    </source>
</evidence>
<name>A0A2M7U270_9BACT</name>
<evidence type="ECO:0000256" key="6">
    <source>
        <dbReference type="ARBA" id="ARBA00022618"/>
    </source>
</evidence>
<evidence type="ECO:0000256" key="12">
    <source>
        <dbReference type="ARBA" id="ARBA00023002"/>
    </source>
</evidence>
<evidence type="ECO:0000256" key="7">
    <source>
        <dbReference type="ARBA" id="ARBA00022630"/>
    </source>
</evidence>
<evidence type="ECO:0000256" key="16">
    <source>
        <dbReference type="HAMAP-Rule" id="MF_00037"/>
    </source>
</evidence>
<dbReference type="InterPro" id="IPR003170">
    <property type="entry name" value="MurB"/>
</dbReference>
<comment type="similarity">
    <text evidence="16">Belongs to the MurB family.</text>
</comment>
<dbReference type="Gene3D" id="3.90.78.10">
    <property type="entry name" value="UDP-N-acetylenolpyruvoylglucosamine reductase, C-terminal domain"/>
    <property type="match status" value="1"/>
</dbReference>
<dbReference type="InterPro" id="IPR016167">
    <property type="entry name" value="FAD-bd_PCMH_sub1"/>
</dbReference>
<keyword evidence="10 16" id="KW-0133">Cell shape</keyword>
<evidence type="ECO:0000256" key="5">
    <source>
        <dbReference type="ARBA" id="ARBA00022490"/>
    </source>
</evidence>
<evidence type="ECO:0000256" key="11">
    <source>
        <dbReference type="ARBA" id="ARBA00022984"/>
    </source>
</evidence>
<comment type="caution">
    <text evidence="16">Lacks conserved residue(s) required for the propagation of feature annotation.</text>
</comment>
<dbReference type="GO" id="GO:0005829">
    <property type="term" value="C:cytosol"/>
    <property type="evidence" value="ECO:0007669"/>
    <property type="project" value="TreeGrafter"/>
</dbReference>
<dbReference type="GO" id="GO:0008360">
    <property type="term" value="P:regulation of cell shape"/>
    <property type="evidence" value="ECO:0007669"/>
    <property type="project" value="UniProtKB-KW"/>
</dbReference>
<evidence type="ECO:0000256" key="8">
    <source>
        <dbReference type="ARBA" id="ARBA00022827"/>
    </source>
</evidence>
<sequence>MLKMDTLNILRKYLGDKLEYRKDLSSYLTMKMKTMAEYYFEPESIDDWMKALKVIDKFNIPYHVIGGGSNIAVMSDLIEGVVLKNSLRLFKIEHEADNYVDVTIGSGNPMSQIVTETIKRGWSGFEYQRGLPGTMGGAIYMNSKWTDPLSYVGDSLLIGTIIDREGEVRIESRDYFSFSYDYSKLQDTKEVFLHGVFRLMKHDVYELEQRAKQVQNYRHETQPHGVATGGCFFQNISEKEQKKYNLPSRSAGYLIDEVGLKGVRIGSFQISNKHANFIENVGNGNASDLTKLVNKIESKVLKKYKVRLKFEVRVI</sequence>
<dbReference type="Gene3D" id="3.30.43.10">
    <property type="entry name" value="Uridine Diphospho-n-acetylenolpyruvylglucosamine Reductase, domain 2"/>
    <property type="match status" value="1"/>
</dbReference>
<dbReference type="InterPro" id="IPR036635">
    <property type="entry name" value="MurB_C_sf"/>
</dbReference>
<evidence type="ECO:0000256" key="9">
    <source>
        <dbReference type="ARBA" id="ARBA00022857"/>
    </source>
</evidence>
<keyword evidence="7 16" id="KW-0285">Flavoprotein</keyword>
<dbReference type="PANTHER" id="PTHR21071:SF4">
    <property type="entry name" value="UDP-N-ACETYLENOLPYRUVOYLGLUCOSAMINE REDUCTASE"/>
    <property type="match status" value="1"/>
</dbReference>
<feature type="domain" description="FAD-binding PCMH-type" evidence="17">
    <location>
        <begin position="32"/>
        <end position="202"/>
    </location>
</feature>
<evidence type="ECO:0000256" key="10">
    <source>
        <dbReference type="ARBA" id="ARBA00022960"/>
    </source>
</evidence>
<dbReference type="InterPro" id="IPR016169">
    <property type="entry name" value="FAD-bd_PCMH_sub2"/>
</dbReference>
<keyword evidence="11 16" id="KW-0573">Peptidoglycan synthesis</keyword>
<dbReference type="HAMAP" id="MF_00037">
    <property type="entry name" value="MurB"/>
    <property type="match status" value="1"/>
</dbReference>
<accession>A0A2M7U270</accession>
<feature type="active site" description="Proton donor" evidence="16">
    <location>
        <position position="231"/>
    </location>
</feature>
<keyword evidence="9 16" id="KW-0521">NADP</keyword>
<dbReference type="GO" id="GO:0051301">
    <property type="term" value="P:cell division"/>
    <property type="evidence" value="ECO:0007669"/>
    <property type="project" value="UniProtKB-KW"/>
</dbReference>
<keyword evidence="8 16" id="KW-0274">FAD</keyword>
<organism evidence="18 19">
    <name type="scientific">Candidatus Roizmanbacteria bacterium CG_4_10_14_0_2_um_filter_36_9</name>
    <dbReference type="NCBI Taxonomy" id="1974823"/>
    <lineage>
        <taxon>Bacteria</taxon>
        <taxon>Candidatus Roizmaniibacteriota</taxon>
    </lineage>
</organism>
<dbReference type="Pfam" id="PF02873">
    <property type="entry name" value="MurB_C"/>
    <property type="match status" value="1"/>
</dbReference>
<dbReference type="Pfam" id="PF01565">
    <property type="entry name" value="FAD_binding_4"/>
    <property type="match status" value="1"/>
</dbReference>
<keyword evidence="14 16" id="KW-0961">Cell wall biogenesis/degradation</keyword>
<dbReference type="EC" id="1.3.1.98" evidence="16"/>
<dbReference type="InterPro" id="IPR016166">
    <property type="entry name" value="FAD-bd_PCMH"/>
</dbReference>
<dbReference type="PANTHER" id="PTHR21071">
    <property type="entry name" value="UDP-N-ACETYLENOLPYRUVOYLGLUCOSAMINE REDUCTASE"/>
    <property type="match status" value="1"/>
</dbReference>
<dbReference type="InterPro" id="IPR036318">
    <property type="entry name" value="FAD-bd_PCMH-like_sf"/>
</dbReference>
<dbReference type="InterPro" id="IPR006094">
    <property type="entry name" value="Oxid_FAD_bind_N"/>
</dbReference>
<comment type="cofactor">
    <cofactor evidence="1 16">
        <name>FAD</name>
        <dbReference type="ChEBI" id="CHEBI:57692"/>
    </cofactor>
</comment>
<dbReference type="GO" id="GO:0071949">
    <property type="term" value="F:FAD binding"/>
    <property type="evidence" value="ECO:0007669"/>
    <property type="project" value="InterPro"/>
</dbReference>
<evidence type="ECO:0000256" key="14">
    <source>
        <dbReference type="ARBA" id="ARBA00023316"/>
    </source>
</evidence>
<dbReference type="InterPro" id="IPR011601">
    <property type="entry name" value="MurB_C"/>
</dbReference>
<evidence type="ECO:0000256" key="1">
    <source>
        <dbReference type="ARBA" id="ARBA00001974"/>
    </source>
</evidence>